<dbReference type="InterPro" id="IPR007358">
    <property type="entry name" value="Nucleoid_associated_NdpA"/>
</dbReference>
<dbReference type="PATRIC" id="fig|1423813.3.peg.2514"/>
<dbReference type="Pfam" id="PF04245">
    <property type="entry name" value="NA37"/>
    <property type="match status" value="1"/>
</dbReference>
<protein>
    <recommendedName>
        <fullName evidence="3">Nucleoid-associated protein</fullName>
    </recommendedName>
</protein>
<accession>A0A0R2AH41</accession>
<evidence type="ECO:0008006" key="3">
    <source>
        <dbReference type="Google" id="ProtNLM"/>
    </source>
</evidence>
<name>A0A0R2AH41_9LACO</name>
<evidence type="ECO:0000313" key="2">
    <source>
        <dbReference type="Proteomes" id="UP000051733"/>
    </source>
</evidence>
<proteinExistence type="predicted"/>
<dbReference type="STRING" id="1423813.FC26_GL002467"/>
<dbReference type="GO" id="GO:0009295">
    <property type="term" value="C:nucleoid"/>
    <property type="evidence" value="ECO:0007669"/>
    <property type="project" value="InterPro"/>
</dbReference>
<evidence type="ECO:0000313" key="1">
    <source>
        <dbReference type="EMBL" id="KRM62403.1"/>
    </source>
</evidence>
<keyword evidence="2" id="KW-1185">Reference proteome</keyword>
<organism evidence="1 2">
    <name type="scientific">Paucilactobacillus vaccinostercus DSM 20634</name>
    <dbReference type="NCBI Taxonomy" id="1423813"/>
    <lineage>
        <taxon>Bacteria</taxon>
        <taxon>Bacillati</taxon>
        <taxon>Bacillota</taxon>
        <taxon>Bacilli</taxon>
        <taxon>Lactobacillales</taxon>
        <taxon>Lactobacillaceae</taxon>
        <taxon>Paucilactobacillus</taxon>
    </lineage>
</organism>
<dbReference type="EMBL" id="AYYY01000006">
    <property type="protein sequence ID" value="KRM62403.1"/>
    <property type="molecule type" value="Genomic_DNA"/>
</dbReference>
<sequence length="355" mass="40217">MFWFSRRGKIERDKLKGRMNMMDIYLKQAIEHVIDRNFGDPIYSQVGLDLNNINIREYLSKKIQKISSAQTKTGTLKQDSTMAQLVAQVTDNFTDTSSKIVRHWYETYVQSEDAPGADAFVVLFEKDTEMYVAFLKVNYHEAFTHLVGDADGKIANDLIIHQSILAGKTQRPDEGFTVKISDNTYELIEKKYTFSGEKMEYLSNRVIESEPVASLDDNVKTVKKVAEKVAKSFDIPKFDVVNNVKDAIHETIASDGEIDTQQVAQTVFSDNISAKAEFESAIHEKLPDSKIPVTKEVQEIAIKKYGKQKLKLSNGIEMTIPLDVYQDPNLIEFVNNPDGTISVTIKNVEEVISRL</sequence>
<comment type="caution">
    <text evidence="1">The sequence shown here is derived from an EMBL/GenBank/DDBJ whole genome shotgun (WGS) entry which is preliminary data.</text>
</comment>
<dbReference type="Proteomes" id="UP000051733">
    <property type="component" value="Unassembled WGS sequence"/>
</dbReference>
<dbReference type="AlphaFoldDB" id="A0A0R2AH41"/>
<gene>
    <name evidence="1" type="ORF">FC26_GL002467</name>
</gene>
<reference evidence="1 2" key="1">
    <citation type="journal article" date="2015" name="Genome Announc.">
        <title>Expanding the biotechnology potential of lactobacilli through comparative genomics of 213 strains and associated genera.</title>
        <authorList>
            <person name="Sun Z."/>
            <person name="Harris H.M."/>
            <person name="McCann A."/>
            <person name="Guo C."/>
            <person name="Argimon S."/>
            <person name="Zhang W."/>
            <person name="Yang X."/>
            <person name="Jeffery I.B."/>
            <person name="Cooney J.C."/>
            <person name="Kagawa T.F."/>
            <person name="Liu W."/>
            <person name="Song Y."/>
            <person name="Salvetti E."/>
            <person name="Wrobel A."/>
            <person name="Rasinkangas P."/>
            <person name="Parkhill J."/>
            <person name="Rea M.C."/>
            <person name="O'Sullivan O."/>
            <person name="Ritari J."/>
            <person name="Douillard F.P."/>
            <person name="Paul Ross R."/>
            <person name="Yang R."/>
            <person name="Briner A.E."/>
            <person name="Felis G.E."/>
            <person name="de Vos W.M."/>
            <person name="Barrangou R."/>
            <person name="Klaenhammer T.R."/>
            <person name="Caufield P.W."/>
            <person name="Cui Y."/>
            <person name="Zhang H."/>
            <person name="O'Toole P.W."/>
        </authorList>
    </citation>
    <scope>NUCLEOTIDE SEQUENCE [LARGE SCALE GENOMIC DNA]</scope>
    <source>
        <strain evidence="1 2">DSM 20634</strain>
    </source>
</reference>